<accession>A0A317VXZ9</accession>
<dbReference type="Proteomes" id="UP000247233">
    <property type="component" value="Unassembled WGS sequence"/>
</dbReference>
<dbReference type="EMBL" id="MSFL01000016">
    <property type="protein sequence ID" value="PWY79163.1"/>
    <property type="molecule type" value="Genomic_DNA"/>
</dbReference>
<feature type="compositionally biased region" description="Basic and acidic residues" evidence="1">
    <location>
        <begin position="7"/>
        <end position="18"/>
    </location>
</feature>
<name>A0A317VXZ9_9EURO</name>
<sequence length="288" mass="31827">MNYKTDYLTRDISHHSEAEQGFSDPVPGHSVAVARPAANASFETDKTERPVVAMAPGSCLFSTCLAPGTVALSMNGVHAMHSGSTSLYRDEETQDKEKRKAHRAMSGRMAGGEYAHPRTGVGLRERRDQKKRKALSVMNSHMTIRHHGSITEQRGSVEQQGSTLLRAVRSSRLNDQFSTQHWAVPVRLQWGISHYTFLQCTIASCNHYDEDGHKKKKKCKMLRATSSPMAIRKLHMLDLVVCGAGLCLHRVCRIAHSCDLSPFSSLSSSVMKVANGPREEKSEALPGM</sequence>
<gene>
    <name evidence="2" type="ORF">BO70DRAFT_397281</name>
</gene>
<organism evidence="2 3">
    <name type="scientific">Aspergillus heteromorphus CBS 117.55</name>
    <dbReference type="NCBI Taxonomy" id="1448321"/>
    <lineage>
        <taxon>Eukaryota</taxon>
        <taxon>Fungi</taxon>
        <taxon>Dikarya</taxon>
        <taxon>Ascomycota</taxon>
        <taxon>Pezizomycotina</taxon>
        <taxon>Eurotiomycetes</taxon>
        <taxon>Eurotiomycetidae</taxon>
        <taxon>Eurotiales</taxon>
        <taxon>Aspergillaceae</taxon>
        <taxon>Aspergillus</taxon>
        <taxon>Aspergillus subgen. Circumdati</taxon>
    </lineage>
</organism>
<protein>
    <submittedName>
        <fullName evidence="2">Uncharacterized protein</fullName>
    </submittedName>
</protein>
<evidence type="ECO:0000313" key="2">
    <source>
        <dbReference type="EMBL" id="PWY79163.1"/>
    </source>
</evidence>
<reference evidence="2 3" key="1">
    <citation type="submission" date="2016-12" db="EMBL/GenBank/DDBJ databases">
        <title>The genomes of Aspergillus section Nigri reveals drivers in fungal speciation.</title>
        <authorList>
            <consortium name="DOE Joint Genome Institute"/>
            <person name="Vesth T.C."/>
            <person name="Nybo J."/>
            <person name="Theobald S."/>
            <person name="Brandl J."/>
            <person name="Frisvad J.C."/>
            <person name="Nielsen K.F."/>
            <person name="Lyhne E.K."/>
            <person name="Kogle M.E."/>
            <person name="Kuo A."/>
            <person name="Riley R."/>
            <person name="Clum A."/>
            <person name="Nolan M."/>
            <person name="Lipzen A."/>
            <person name="Salamov A."/>
            <person name="Henrissat B."/>
            <person name="Wiebenga A."/>
            <person name="De Vries R.P."/>
            <person name="Grigoriev I.V."/>
            <person name="Mortensen U.H."/>
            <person name="Andersen M.R."/>
            <person name="Baker S.E."/>
        </authorList>
    </citation>
    <scope>NUCLEOTIDE SEQUENCE [LARGE SCALE GENOMIC DNA]</scope>
    <source>
        <strain evidence="2 3">CBS 117.55</strain>
    </source>
</reference>
<dbReference type="AlphaFoldDB" id="A0A317VXZ9"/>
<proteinExistence type="predicted"/>
<evidence type="ECO:0000256" key="1">
    <source>
        <dbReference type="SAM" id="MobiDB-lite"/>
    </source>
</evidence>
<evidence type="ECO:0000313" key="3">
    <source>
        <dbReference type="Proteomes" id="UP000247233"/>
    </source>
</evidence>
<feature type="region of interest" description="Disordered" evidence="1">
    <location>
        <begin position="1"/>
        <end position="29"/>
    </location>
</feature>
<dbReference type="VEuPathDB" id="FungiDB:BO70DRAFT_397281"/>
<dbReference type="RefSeq" id="XP_025398383.1">
    <property type="nucleotide sequence ID" value="XM_025546690.1"/>
</dbReference>
<comment type="caution">
    <text evidence="2">The sequence shown here is derived from an EMBL/GenBank/DDBJ whole genome shotgun (WGS) entry which is preliminary data.</text>
</comment>
<keyword evidence="3" id="KW-1185">Reference proteome</keyword>
<dbReference type="GeneID" id="37068927"/>